<protein>
    <submittedName>
        <fullName evidence="1">Uncharacterized protein</fullName>
    </submittedName>
</protein>
<gene>
    <name evidence="1" type="ORF">AVDCRST_MAG93-7592</name>
</gene>
<organism evidence="1">
    <name type="scientific">uncultured Chloroflexia bacterium</name>
    <dbReference type="NCBI Taxonomy" id="1672391"/>
    <lineage>
        <taxon>Bacteria</taxon>
        <taxon>Bacillati</taxon>
        <taxon>Chloroflexota</taxon>
        <taxon>Chloroflexia</taxon>
        <taxon>environmental samples</taxon>
    </lineage>
</organism>
<sequence length="54" mass="6186">MDCKEAHAEKDFCYRLLLLFIAQPSEGWEADLQEPISREIERLGVPASERAHGE</sequence>
<proteinExistence type="predicted"/>
<accession>A0A6J4MKR8</accession>
<reference evidence="1" key="1">
    <citation type="submission" date="2020-02" db="EMBL/GenBank/DDBJ databases">
        <authorList>
            <person name="Meier V. D."/>
        </authorList>
    </citation>
    <scope>NUCLEOTIDE SEQUENCE</scope>
    <source>
        <strain evidence="1">AVDCRST_MAG93</strain>
    </source>
</reference>
<evidence type="ECO:0000313" key="1">
    <source>
        <dbReference type="EMBL" id="CAA9359838.1"/>
    </source>
</evidence>
<dbReference type="EMBL" id="CADCTR010002554">
    <property type="protein sequence ID" value="CAA9359838.1"/>
    <property type="molecule type" value="Genomic_DNA"/>
</dbReference>
<name>A0A6J4MKR8_9CHLR</name>
<dbReference type="AlphaFoldDB" id="A0A6J4MKR8"/>